<sequence>MYAALTRTTSILSKQGKSNDCNNKTFDLWLLLDAPSGGSYVVEKIHRTILKFTNAKMVANTPSIVEQLISSEYDIIGDAQEPVELDNLRPFIEHLVAISSITNFVGPEFTKDEDLVETYKYLARDIAIELGDGNMLLEAFPSLSRLRMWYLGKYGNAVRKHRTNLIRLIAPIVDERLAAAENGKEDKASISGDFIQCIIDETKLTSGDPEKYMLVAKWLLAVVVVGNQSTRDNVTVILYRILQHPEVIDELLQEQRQVLEKHRGADVNDNDDLTALFTGKVIKNLVKLDSVCRETMRLRSFYLDYPHAYIGKSPFTFTNGYTIQPGHEVLLNLWGNHQDASVQRDGLGDYHQFKPFRFVGLDRPSTKIGEDFLIFGLGTHACPGRWFAMHQAKIIISMLLRRYQITPQDAIVFHEGNRNHLPSGKVTIQKKQ</sequence>
<evidence type="ECO:0000256" key="5">
    <source>
        <dbReference type="PIRSR" id="PIRSR602403-1"/>
    </source>
</evidence>
<evidence type="ECO:0000256" key="2">
    <source>
        <dbReference type="ARBA" id="ARBA00010617"/>
    </source>
</evidence>
<name>A0A068S8F5_9FUNG</name>
<dbReference type="InterPro" id="IPR002403">
    <property type="entry name" value="Cyt_P450_E_grp-IV"/>
</dbReference>
<keyword evidence="3 5" id="KW-0479">Metal-binding</keyword>
<evidence type="ECO:0000313" key="8">
    <source>
        <dbReference type="Proteomes" id="UP000027586"/>
    </source>
</evidence>
<keyword evidence="6" id="KW-0503">Monooxygenase</keyword>
<dbReference type="OrthoDB" id="1844152at2759"/>
<evidence type="ECO:0000256" key="6">
    <source>
        <dbReference type="RuleBase" id="RU000461"/>
    </source>
</evidence>
<evidence type="ECO:0000256" key="4">
    <source>
        <dbReference type="ARBA" id="ARBA00023004"/>
    </source>
</evidence>
<keyword evidence="8" id="KW-1185">Reference proteome</keyword>
<keyword evidence="5 6" id="KW-0349">Heme</keyword>
<dbReference type="PROSITE" id="PS00086">
    <property type="entry name" value="CYTOCHROME_P450"/>
    <property type="match status" value="1"/>
</dbReference>
<dbReference type="EMBL" id="CBTN010000059">
    <property type="protein sequence ID" value="CDH58658.1"/>
    <property type="molecule type" value="Genomic_DNA"/>
</dbReference>
<dbReference type="GO" id="GO:0016705">
    <property type="term" value="F:oxidoreductase activity, acting on paired donors, with incorporation or reduction of molecular oxygen"/>
    <property type="evidence" value="ECO:0007669"/>
    <property type="project" value="InterPro"/>
</dbReference>
<dbReference type="Gene3D" id="1.10.630.10">
    <property type="entry name" value="Cytochrome P450"/>
    <property type="match status" value="1"/>
</dbReference>
<accession>A0A068S8F5</accession>
<evidence type="ECO:0000313" key="7">
    <source>
        <dbReference type="EMBL" id="CDH58658.1"/>
    </source>
</evidence>
<dbReference type="Proteomes" id="UP000027586">
    <property type="component" value="Unassembled WGS sequence"/>
</dbReference>
<dbReference type="GO" id="GO:0004497">
    <property type="term" value="F:monooxygenase activity"/>
    <property type="evidence" value="ECO:0007669"/>
    <property type="project" value="UniProtKB-KW"/>
</dbReference>
<feature type="binding site" description="axial binding residue" evidence="5">
    <location>
        <position position="382"/>
    </location>
    <ligand>
        <name>heme</name>
        <dbReference type="ChEBI" id="CHEBI:30413"/>
    </ligand>
    <ligandPart>
        <name>Fe</name>
        <dbReference type="ChEBI" id="CHEBI:18248"/>
    </ligandPart>
</feature>
<dbReference type="InterPro" id="IPR017972">
    <property type="entry name" value="Cyt_P450_CS"/>
</dbReference>
<comment type="cofactor">
    <cofactor evidence="1 5">
        <name>heme</name>
        <dbReference type="ChEBI" id="CHEBI:30413"/>
    </cofactor>
</comment>
<keyword evidence="4 5" id="KW-0408">Iron</keyword>
<dbReference type="PANTHER" id="PTHR46206">
    <property type="entry name" value="CYTOCHROME P450"/>
    <property type="match status" value="1"/>
</dbReference>
<dbReference type="GO" id="GO:0005506">
    <property type="term" value="F:iron ion binding"/>
    <property type="evidence" value="ECO:0007669"/>
    <property type="project" value="InterPro"/>
</dbReference>
<proteinExistence type="inferred from homology"/>
<dbReference type="AlphaFoldDB" id="A0A068S8F5"/>
<evidence type="ECO:0000256" key="3">
    <source>
        <dbReference type="ARBA" id="ARBA00022723"/>
    </source>
</evidence>
<dbReference type="STRING" id="1263082.A0A068S8F5"/>
<comment type="caution">
    <text evidence="7">The sequence shown here is derived from an EMBL/GenBank/DDBJ whole genome shotgun (WGS) entry which is preliminary data.</text>
</comment>
<dbReference type="InterPro" id="IPR001128">
    <property type="entry name" value="Cyt_P450"/>
</dbReference>
<dbReference type="GO" id="GO:0020037">
    <property type="term" value="F:heme binding"/>
    <property type="evidence" value="ECO:0007669"/>
    <property type="project" value="InterPro"/>
</dbReference>
<reference evidence="7" key="1">
    <citation type="submission" date="2013-08" db="EMBL/GenBank/DDBJ databases">
        <title>Gene expansion shapes genome architecture in the human pathogen Lichtheimia corymbifera: an evolutionary genomics analysis in the ancient terrestrial Mucorales (Mucoromycotina).</title>
        <authorList>
            <person name="Schwartze V.U."/>
            <person name="Winter S."/>
            <person name="Shelest E."/>
            <person name="Marcet-Houben M."/>
            <person name="Horn F."/>
            <person name="Wehner S."/>
            <person name="Hoffmann K."/>
            <person name="Riege K."/>
            <person name="Sammeth M."/>
            <person name="Nowrousian M."/>
            <person name="Valiante V."/>
            <person name="Linde J."/>
            <person name="Jacobsen I.D."/>
            <person name="Marz M."/>
            <person name="Brakhage A.A."/>
            <person name="Gabaldon T."/>
            <person name="Bocker S."/>
            <person name="Voigt K."/>
        </authorList>
    </citation>
    <scope>NUCLEOTIDE SEQUENCE [LARGE SCALE GENOMIC DNA]</scope>
    <source>
        <strain evidence="7">FSU 9682</strain>
    </source>
</reference>
<dbReference type="PANTHER" id="PTHR46206:SF4">
    <property type="entry name" value="P450, PUTATIVE (EUROFUNG)-RELATED"/>
    <property type="match status" value="1"/>
</dbReference>
<dbReference type="VEuPathDB" id="FungiDB:LCOR_09511.1"/>
<keyword evidence="6" id="KW-0560">Oxidoreductase</keyword>
<gene>
    <name evidence="7" type="ORF">LCOR_09511.1</name>
</gene>
<dbReference type="SUPFAM" id="SSF48264">
    <property type="entry name" value="Cytochrome P450"/>
    <property type="match status" value="1"/>
</dbReference>
<organism evidence="7 8">
    <name type="scientific">Lichtheimia corymbifera JMRC:FSU:9682</name>
    <dbReference type="NCBI Taxonomy" id="1263082"/>
    <lineage>
        <taxon>Eukaryota</taxon>
        <taxon>Fungi</taxon>
        <taxon>Fungi incertae sedis</taxon>
        <taxon>Mucoromycota</taxon>
        <taxon>Mucoromycotina</taxon>
        <taxon>Mucoromycetes</taxon>
        <taxon>Mucorales</taxon>
        <taxon>Lichtheimiaceae</taxon>
        <taxon>Lichtheimia</taxon>
    </lineage>
</organism>
<dbReference type="Pfam" id="PF00067">
    <property type="entry name" value="p450"/>
    <property type="match status" value="1"/>
</dbReference>
<dbReference type="PRINTS" id="PR00465">
    <property type="entry name" value="EP450IV"/>
</dbReference>
<evidence type="ECO:0008006" key="9">
    <source>
        <dbReference type="Google" id="ProtNLM"/>
    </source>
</evidence>
<evidence type="ECO:0000256" key="1">
    <source>
        <dbReference type="ARBA" id="ARBA00001971"/>
    </source>
</evidence>
<comment type="similarity">
    <text evidence="2 6">Belongs to the cytochrome P450 family.</text>
</comment>
<protein>
    <recommendedName>
        <fullName evidence="9">Cytochrome p450</fullName>
    </recommendedName>
</protein>
<dbReference type="InterPro" id="IPR036396">
    <property type="entry name" value="Cyt_P450_sf"/>
</dbReference>